<organism evidence="1 2">
    <name type="scientific">Aquimarina algiphila</name>
    <dbReference type="NCBI Taxonomy" id="2047982"/>
    <lineage>
        <taxon>Bacteria</taxon>
        <taxon>Pseudomonadati</taxon>
        <taxon>Bacteroidota</taxon>
        <taxon>Flavobacteriia</taxon>
        <taxon>Flavobacteriales</taxon>
        <taxon>Flavobacteriaceae</taxon>
        <taxon>Aquimarina</taxon>
    </lineage>
</organism>
<evidence type="ECO:0000313" key="1">
    <source>
        <dbReference type="EMBL" id="TSE09618.1"/>
    </source>
</evidence>
<reference evidence="1 2" key="1">
    <citation type="submission" date="2019-07" db="EMBL/GenBank/DDBJ databases">
        <title>The draft genome sequence of Aquimarina algiphila M91.</title>
        <authorList>
            <person name="Meng X."/>
        </authorList>
    </citation>
    <scope>NUCLEOTIDE SEQUENCE [LARGE SCALE GENOMIC DNA]</scope>
    <source>
        <strain evidence="1 2">M91</strain>
    </source>
</reference>
<protein>
    <submittedName>
        <fullName evidence="1">DUF4249 domain-containing protein</fullName>
    </submittedName>
</protein>
<dbReference type="OrthoDB" id="1062680at2"/>
<proteinExistence type="predicted"/>
<accession>A0A554VMT6</accession>
<dbReference type="RefSeq" id="WP_143916078.1">
    <property type="nucleotide sequence ID" value="NZ_CANMIK010000012.1"/>
</dbReference>
<evidence type="ECO:0000313" key="2">
    <source>
        <dbReference type="Proteomes" id="UP000318833"/>
    </source>
</evidence>
<comment type="caution">
    <text evidence="1">The sequence shown here is derived from an EMBL/GenBank/DDBJ whole genome shotgun (WGS) entry which is preliminary data.</text>
</comment>
<keyword evidence="2" id="KW-1185">Reference proteome</keyword>
<name>A0A554VMT6_9FLAO</name>
<dbReference type="Proteomes" id="UP000318833">
    <property type="component" value="Unassembled WGS sequence"/>
</dbReference>
<dbReference type="AlphaFoldDB" id="A0A554VMT6"/>
<dbReference type="InterPro" id="IPR025345">
    <property type="entry name" value="DUF4249"/>
</dbReference>
<gene>
    <name evidence="1" type="ORF">FOF46_07870</name>
</gene>
<sequence length="398" mass="45078">MNLKNRIHRFFLGLVVICLTNCTEEFVPKTETFESLLVIEGNITNELKQHKIQLSKTFRFEDESGTFGESNAEVIVVDSDQNEYVFEETDSGVYISTTSFQAISGLEYTLSIRTSDGKSYVSDPVVLPAETEIDNLYAERMTNDDGLEGVGIFVDSFDATGNASFYRYEYAETYRFVAPSFSFIDLEVISEDPFVVDFTPRPIEKRTCYKTDLSTDIILAKTEGLNENRISRFLVHFVGTDDYSISDRYSIQVNQFVQSREAQVFYETIEDFSGSETLFSQIQPGFIAGNIEAIENPDENVLGFFQVSSVSSKRIFFNYRDFFVVEDLPPYFFSCEGIAPPIMPSPGIFTNTFNTGLFLFLEETGSNDVETGPYRIVPKECGDCTEVGSSEVPEFWEN</sequence>
<dbReference type="Pfam" id="PF14054">
    <property type="entry name" value="DUF4249"/>
    <property type="match status" value="1"/>
</dbReference>
<dbReference type="EMBL" id="VLNR01000012">
    <property type="protein sequence ID" value="TSE09618.1"/>
    <property type="molecule type" value="Genomic_DNA"/>
</dbReference>